<evidence type="ECO:0000313" key="8">
    <source>
        <dbReference type="EMBL" id="SEQ91220.1"/>
    </source>
</evidence>
<organism evidence="8 9">
    <name type="scientific">Treponema bryantii</name>
    <dbReference type="NCBI Taxonomy" id="163"/>
    <lineage>
        <taxon>Bacteria</taxon>
        <taxon>Pseudomonadati</taxon>
        <taxon>Spirochaetota</taxon>
        <taxon>Spirochaetia</taxon>
        <taxon>Spirochaetales</taxon>
        <taxon>Treponemataceae</taxon>
        <taxon>Treponema</taxon>
    </lineage>
</organism>
<feature type="transmembrane region" description="Helical" evidence="5">
    <location>
        <begin position="16"/>
        <end position="38"/>
    </location>
</feature>
<evidence type="ECO:0000313" key="9">
    <source>
        <dbReference type="Proteomes" id="UP000182360"/>
    </source>
</evidence>
<comment type="similarity">
    <text evidence="2">Belongs to the methyl-accepting chemotaxis (MCP) protein family.</text>
</comment>
<dbReference type="EMBL" id="FOFU01000017">
    <property type="protein sequence ID" value="SEQ91220.1"/>
    <property type="molecule type" value="Genomic_DNA"/>
</dbReference>
<feature type="domain" description="HAMP" evidence="7">
    <location>
        <begin position="235"/>
        <end position="288"/>
    </location>
</feature>
<dbReference type="OrthoDB" id="366362at2"/>
<dbReference type="GO" id="GO:0006935">
    <property type="term" value="P:chemotaxis"/>
    <property type="evidence" value="ECO:0007669"/>
    <property type="project" value="UniProtKB-KW"/>
</dbReference>
<dbReference type="InterPro" id="IPR003660">
    <property type="entry name" value="HAMP_dom"/>
</dbReference>
<feature type="transmembrane region" description="Helical" evidence="5">
    <location>
        <begin position="211"/>
        <end position="232"/>
    </location>
</feature>
<reference evidence="8 9" key="1">
    <citation type="submission" date="2016-10" db="EMBL/GenBank/DDBJ databases">
        <authorList>
            <person name="de Groot N.N."/>
        </authorList>
    </citation>
    <scope>NUCLEOTIDE SEQUENCE [LARGE SCALE GENOMIC DNA]</scope>
    <source>
        <strain evidence="8 9">B25</strain>
    </source>
</reference>
<dbReference type="GO" id="GO:0004888">
    <property type="term" value="F:transmembrane signaling receptor activity"/>
    <property type="evidence" value="ECO:0007669"/>
    <property type="project" value="TreeGrafter"/>
</dbReference>
<dbReference type="InterPro" id="IPR004089">
    <property type="entry name" value="MCPsignal_dom"/>
</dbReference>
<proteinExistence type="inferred from homology"/>
<dbReference type="PANTHER" id="PTHR43531:SF11">
    <property type="entry name" value="METHYL-ACCEPTING CHEMOTAXIS PROTEIN 3"/>
    <property type="match status" value="1"/>
</dbReference>
<evidence type="ECO:0000259" key="6">
    <source>
        <dbReference type="PROSITE" id="PS50111"/>
    </source>
</evidence>
<evidence type="ECO:0000256" key="5">
    <source>
        <dbReference type="SAM" id="Phobius"/>
    </source>
</evidence>
<feature type="transmembrane region" description="Helical" evidence="5">
    <location>
        <begin position="133"/>
        <end position="153"/>
    </location>
</feature>
<dbReference type="PANTHER" id="PTHR43531">
    <property type="entry name" value="PROTEIN ICFG"/>
    <property type="match status" value="1"/>
</dbReference>
<dbReference type="AlphaFoldDB" id="A0A1H9JWN3"/>
<evidence type="ECO:0000256" key="2">
    <source>
        <dbReference type="ARBA" id="ARBA00029447"/>
    </source>
</evidence>
<dbReference type="Proteomes" id="UP000182360">
    <property type="component" value="Unassembled WGS sequence"/>
</dbReference>
<feature type="transmembrane region" description="Helical" evidence="5">
    <location>
        <begin position="50"/>
        <end position="71"/>
    </location>
</feature>
<evidence type="ECO:0000256" key="4">
    <source>
        <dbReference type="SAM" id="Coils"/>
    </source>
</evidence>
<name>A0A1H9JWN3_9SPIR</name>
<dbReference type="SMART" id="SM00283">
    <property type="entry name" value="MA"/>
    <property type="match status" value="1"/>
</dbReference>
<dbReference type="Gene3D" id="1.10.287.950">
    <property type="entry name" value="Methyl-accepting chemotaxis protein"/>
    <property type="match status" value="1"/>
</dbReference>
<feature type="domain" description="Methyl-accepting transducer" evidence="6">
    <location>
        <begin position="335"/>
        <end position="557"/>
    </location>
</feature>
<dbReference type="InterPro" id="IPR051310">
    <property type="entry name" value="MCP_chemotaxis"/>
</dbReference>
<keyword evidence="3" id="KW-0807">Transducer</keyword>
<dbReference type="PROSITE" id="PS50885">
    <property type="entry name" value="HAMP"/>
    <property type="match status" value="1"/>
</dbReference>
<feature type="coiled-coil region" evidence="4">
    <location>
        <begin position="483"/>
        <end position="527"/>
    </location>
</feature>
<dbReference type="GO" id="GO:0007165">
    <property type="term" value="P:signal transduction"/>
    <property type="evidence" value="ECO:0007669"/>
    <property type="project" value="UniProtKB-KW"/>
</dbReference>
<gene>
    <name evidence="8" type="ORF">SAMN04487977_11713</name>
</gene>
<keyword evidence="9" id="KW-1185">Reference proteome</keyword>
<dbReference type="RefSeq" id="WP_074645716.1">
    <property type="nucleotide sequence ID" value="NZ_FOFU01000017.1"/>
</dbReference>
<keyword evidence="5" id="KW-0812">Transmembrane</keyword>
<protein>
    <submittedName>
        <fullName evidence="8">Methyl-accepting chemotaxis protein</fullName>
    </submittedName>
</protein>
<keyword evidence="5" id="KW-0472">Membrane</keyword>
<feature type="transmembrane region" description="Helical" evidence="5">
    <location>
        <begin position="101"/>
        <end position="121"/>
    </location>
</feature>
<keyword evidence="4" id="KW-0175">Coiled coil</keyword>
<dbReference type="SUPFAM" id="SSF58104">
    <property type="entry name" value="Methyl-accepting chemotaxis protein (MCP) signaling domain"/>
    <property type="match status" value="2"/>
</dbReference>
<evidence type="ECO:0000259" key="7">
    <source>
        <dbReference type="PROSITE" id="PS50885"/>
    </source>
</evidence>
<accession>A0A1H9JWN3</accession>
<feature type="transmembrane region" description="Helical" evidence="5">
    <location>
        <begin position="174"/>
        <end position="199"/>
    </location>
</feature>
<sequence>MKSNKNLSEIVFSKKLFIIYLATYLVPFFTSWIAFVYLKVIKFSDTLRGLTSPIGIIGIILVLTFVFTWWFTQKRKFRGFNPENHASVAKINKRAKLFQNITLATAILNGAVCAAIIQTSFHGQGIYVDVQPLYTTCIGNVIVISATFYIRFLQTLEESLYSVPYSKEFKGLSLIMRSGLISACTAIGTLMITITPVLVTNLQDLPISTLIWHYVFPEGIIGATFIVICSLLQAKGMSGRVKMITDFTRQVAANDYTGKTLLVESRDEFGLLINDLNSFKDATKGLIEDIDESVTVAADTADNVSSSMSETSAAIEEIMANINSVKARIENQANGVEKSDSTIKNMINKINELNESVTAQVSGVSTSSSAVEEMVANIRSVSQILENNTATVHELSAESETGRKRINESAKLAQIILEKSAALVEASNVVQSIASQTNLLAMNAAIEAAHAGDAGKGFAVVAGEIRKLAEQSNTQGKTISSQLNEFQEIIQNVSDNTKSVQNQFEVIFELTKKVQQQEEVIKNAMDEQDAGSAQVLQSISEIQTSSDIVKENTGILLSGGKQIGEEMAHLADVTREINDSMNEMAAGSGQITKAVELCFDLTNDNQKNFNNLREEVRKFKI</sequence>
<dbReference type="Pfam" id="PF00015">
    <property type="entry name" value="MCPsignal"/>
    <property type="match status" value="1"/>
</dbReference>
<keyword evidence="5" id="KW-1133">Transmembrane helix</keyword>
<evidence type="ECO:0000256" key="3">
    <source>
        <dbReference type="PROSITE-ProRule" id="PRU00284"/>
    </source>
</evidence>
<evidence type="ECO:0000256" key="1">
    <source>
        <dbReference type="ARBA" id="ARBA00022500"/>
    </source>
</evidence>
<dbReference type="PROSITE" id="PS50111">
    <property type="entry name" value="CHEMOTAXIS_TRANSDUC_2"/>
    <property type="match status" value="1"/>
</dbReference>
<dbReference type="GO" id="GO:0005886">
    <property type="term" value="C:plasma membrane"/>
    <property type="evidence" value="ECO:0007669"/>
    <property type="project" value="TreeGrafter"/>
</dbReference>
<dbReference type="Gene3D" id="6.10.340.10">
    <property type="match status" value="1"/>
</dbReference>
<keyword evidence="1" id="KW-0145">Chemotaxis</keyword>